<gene>
    <name evidence="3" type="ORF">GCM10008906_38360</name>
</gene>
<dbReference type="EMBL" id="BAAACG010000019">
    <property type="protein sequence ID" value="GAA0748255.1"/>
    <property type="molecule type" value="Genomic_DNA"/>
</dbReference>
<keyword evidence="4" id="KW-1185">Reference proteome</keyword>
<reference evidence="4" key="1">
    <citation type="journal article" date="2019" name="Int. J. Syst. Evol. Microbiol.">
        <title>The Global Catalogue of Microorganisms (GCM) 10K type strain sequencing project: providing services to taxonomists for standard genome sequencing and annotation.</title>
        <authorList>
            <consortium name="The Broad Institute Genomics Platform"/>
            <consortium name="The Broad Institute Genome Sequencing Center for Infectious Disease"/>
            <person name="Wu L."/>
            <person name="Ma J."/>
        </authorList>
    </citation>
    <scope>NUCLEOTIDE SEQUENCE [LARGE SCALE GENOMIC DNA]</scope>
    <source>
        <strain evidence="4">JCM 1407</strain>
    </source>
</reference>
<comment type="caution">
    <text evidence="3">The sequence shown here is derived from an EMBL/GenBank/DDBJ whole genome shotgun (WGS) entry which is preliminary data.</text>
</comment>
<dbReference type="SMART" id="SM00327">
    <property type="entry name" value="VWA"/>
    <property type="match status" value="1"/>
</dbReference>
<evidence type="ECO:0000256" key="1">
    <source>
        <dbReference type="SAM" id="Coils"/>
    </source>
</evidence>
<dbReference type="InterPro" id="IPR036465">
    <property type="entry name" value="vWFA_dom_sf"/>
</dbReference>
<organism evidence="3 4">
    <name type="scientific">Clostridium oceanicum</name>
    <dbReference type="NCBI Taxonomy" id="1543"/>
    <lineage>
        <taxon>Bacteria</taxon>
        <taxon>Bacillati</taxon>
        <taxon>Bacillota</taxon>
        <taxon>Clostridia</taxon>
        <taxon>Eubacteriales</taxon>
        <taxon>Clostridiaceae</taxon>
        <taxon>Clostridium</taxon>
    </lineage>
</organism>
<feature type="domain" description="VWFA" evidence="2">
    <location>
        <begin position="406"/>
        <end position="576"/>
    </location>
</feature>
<dbReference type="RefSeq" id="WP_343764451.1">
    <property type="nucleotide sequence ID" value="NZ_BAAACG010000019.1"/>
</dbReference>
<protein>
    <submittedName>
        <fullName evidence="3">VWA domain-containing protein</fullName>
    </submittedName>
</protein>
<dbReference type="Pfam" id="PF13519">
    <property type="entry name" value="VWA_2"/>
    <property type="match status" value="1"/>
</dbReference>
<dbReference type="PROSITE" id="PS50234">
    <property type="entry name" value="VWFA"/>
    <property type="match status" value="1"/>
</dbReference>
<evidence type="ECO:0000313" key="3">
    <source>
        <dbReference type="EMBL" id="GAA0748255.1"/>
    </source>
</evidence>
<sequence length="580" mass="67460">MNVNYYDVIFEEDKNLKIKKEKKDEDLDSILGIKKASYKREYSVKHYEFDLDIYEDIYFVSNTMQKLVSKGKSILPVFDNLHKDIFLSLYKYQPLIYDEKNMESIYKINNKVIRKLVKSSEFKNLRKFCSLDEMNSATACEIIGKKALKAVEKFNDLENKKLENMKNPSNDNKKGEDKTLSQMISAMKEAFENKKELLDEKQKLEEIKKDTNKDIDSDLQNFSDSTEEEINNKIKNIDSDIENIEEDIDKFEQDIDDRLKESEKEINDLSKEMTEGFNDVEKQVKESMAYVKDWGLGDKPNKSSRIKFKDKIGALNRIRKSKKLKELSNIIGRFKESALRDQKRRYEEGAVSIKSVKRGNDIIHTLPSEKMLLSNKSTKKEFYRKYSEKQLLEYDLESDKLKSRGPMIVCIDMSSSMKGVKEKWSKAVAIALLEIAQKEKRNYGAILFNEEALDPIIIEKDKKDPEKILDIAERFDGGGTLFETPLNKALDVIRESKFKKADIVFITDGHSYTHPDFINKFNNLKDEKEFKVLSVLIYTSSKIGNIDSLSSFSDDIMTIEELAELESQDSKIIHRIFKSV</sequence>
<evidence type="ECO:0000259" key="2">
    <source>
        <dbReference type="PROSITE" id="PS50234"/>
    </source>
</evidence>
<dbReference type="PANTHER" id="PTHR36846:SF1">
    <property type="entry name" value="PROTEIN VIAA"/>
    <property type="match status" value="1"/>
</dbReference>
<feature type="coiled-coil region" evidence="1">
    <location>
        <begin position="180"/>
        <end position="279"/>
    </location>
</feature>
<dbReference type="Gene3D" id="3.40.50.410">
    <property type="entry name" value="von Willebrand factor, type A domain"/>
    <property type="match status" value="1"/>
</dbReference>
<dbReference type="SUPFAM" id="SSF53300">
    <property type="entry name" value="vWA-like"/>
    <property type="match status" value="1"/>
</dbReference>
<accession>A0ABN1JXA3</accession>
<name>A0ABN1JXA3_9CLOT</name>
<dbReference type="InterPro" id="IPR002035">
    <property type="entry name" value="VWF_A"/>
</dbReference>
<dbReference type="Proteomes" id="UP001501510">
    <property type="component" value="Unassembled WGS sequence"/>
</dbReference>
<evidence type="ECO:0000313" key="4">
    <source>
        <dbReference type="Proteomes" id="UP001501510"/>
    </source>
</evidence>
<dbReference type="PANTHER" id="PTHR36846">
    <property type="entry name" value="PROTEIN VIAA"/>
    <property type="match status" value="1"/>
</dbReference>
<keyword evidence="1" id="KW-0175">Coiled coil</keyword>
<proteinExistence type="predicted"/>